<evidence type="ECO:0000313" key="2">
    <source>
        <dbReference type="Proteomes" id="UP000037685"/>
    </source>
</evidence>
<comment type="caution">
    <text evidence="1">The sequence shown here is derived from an EMBL/GenBank/DDBJ whole genome shotgun (WGS) entry which is preliminary data.</text>
</comment>
<name>A0A0N0BLV2_THEAQ</name>
<dbReference type="PATRIC" id="fig|271.14.peg.1366"/>
<proteinExistence type="predicted"/>
<sequence>MWPPYHKARPLPVFYGKASAFFGPLAAEIAASRLPLFPYPVEDQDPWAALPCLRPLDFAGMVLEEASPPPEGMRLEAEAERAGLVDLVVPGALGLVGHYTEGLALDRLLSAFFPGSKALWLGPLRLGLAPFLRALGQVSVGAGSFAEGDSFLARLPERARGHVALRPEEVGALALKADLVIFAGGRLPLDVLQPFHALLALAPVERGVRERVLEVHGPETLLDFRAKAVLEALGYTP</sequence>
<dbReference type="Proteomes" id="UP000037685">
    <property type="component" value="Unassembled WGS sequence"/>
</dbReference>
<evidence type="ECO:0000313" key="1">
    <source>
        <dbReference type="EMBL" id="KOX90104.1"/>
    </source>
</evidence>
<dbReference type="AlphaFoldDB" id="A0A0N0BLV2"/>
<dbReference type="EMBL" id="LHCI01000106">
    <property type="protein sequence ID" value="KOX90104.1"/>
    <property type="molecule type" value="Genomic_DNA"/>
</dbReference>
<protein>
    <submittedName>
        <fullName evidence="1">Uncharacterized protein</fullName>
    </submittedName>
</protein>
<reference evidence="1 2" key="1">
    <citation type="submission" date="2015-07" db="EMBL/GenBank/DDBJ databases">
        <authorList>
            <person name="Noorani M."/>
        </authorList>
    </citation>
    <scope>NUCLEOTIDE SEQUENCE [LARGE SCALE GENOMIC DNA]</scope>
    <source>
        <strain evidence="2">ATCC 25104 / DSM 625 / JCM 10724 / NBRC 103206 / NCIMB 11243 / YT-1</strain>
    </source>
</reference>
<organism evidence="1 2">
    <name type="scientific">Thermus aquaticus</name>
    <dbReference type="NCBI Taxonomy" id="271"/>
    <lineage>
        <taxon>Bacteria</taxon>
        <taxon>Thermotogati</taxon>
        <taxon>Deinococcota</taxon>
        <taxon>Deinococci</taxon>
        <taxon>Thermales</taxon>
        <taxon>Thermaceae</taxon>
        <taxon>Thermus</taxon>
    </lineage>
</organism>
<accession>A0A0N0BLV2</accession>
<gene>
    <name evidence="1" type="ORF">BVI061214_01291</name>
</gene>
<dbReference type="RefSeq" id="WP_053767746.1">
    <property type="nucleotide sequence ID" value="NZ_LHCI01000106.1"/>
</dbReference>